<dbReference type="Pfam" id="PF00293">
    <property type="entry name" value="NUDIX"/>
    <property type="match status" value="1"/>
</dbReference>
<proteinExistence type="inferred from homology"/>
<evidence type="ECO:0000256" key="2">
    <source>
        <dbReference type="RuleBase" id="RU003476"/>
    </source>
</evidence>
<dbReference type="PANTHER" id="PTHR43736">
    <property type="entry name" value="ADP-RIBOSE PYROPHOSPHATASE"/>
    <property type="match status" value="1"/>
</dbReference>
<comment type="caution">
    <text evidence="4">The sequence shown here is derived from an EMBL/GenBank/DDBJ whole genome shotgun (WGS) entry which is preliminary data.</text>
</comment>
<evidence type="ECO:0000313" key="5">
    <source>
        <dbReference type="Proteomes" id="UP000260812"/>
    </source>
</evidence>
<dbReference type="InterPro" id="IPR015797">
    <property type="entry name" value="NUDIX_hydrolase-like_dom_sf"/>
</dbReference>
<organism evidence="4 5">
    <name type="scientific">Eisenbergiella massiliensis</name>
    <dbReference type="NCBI Taxonomy" id="1720294"/>
    <lineage>
        <taxon>Bacteria</taxon>
        <taxon>Bacillati</taxon>
        <taxon>Bacillota</taxon>
        <taxon>Clostridia</taxon>
        <taxon>Lachnospirales</taxon>
        <taxon>Lachnospiraceae</taxon>
        <taxon>Eisenbergiella</taxon>
    </lineage>
</organism>
<keyword evidence="1 2" id="KW-0378">Hydrolase</keyword>
<dbReference type="EMBL" id="QVLV01000026">
    <property type="protein sequence ID" value="RGE56369.1"/>
    <property type="molecule type" value="Genomic_DNA"/>
</dbReference>
<reference evidence="4" key="1">
    <citation type="submission" date="2018-08" db="EMBL/GenBank/DDBJ databases">
        <title>A genome reference for cultivated species of the human gut microbiota.</title>
        <authorList>
            <person name="Zou Y."/>
            <person name="Xue W."/>
            <person name="Luo G."/>
        </authorList>
    </citation>
    <scope>NUCLEOTIDE SEQUENCE [LARGE SCALE GENOMIC DNA]</scope>
    <source>
        <strain evidence="4">TF05-5AC</strain>
    </source>
</reference>
<dbReference type="PROSITE" id="PS00893">
    <property type="entry name" value="NUDIX_BOX"/>
    <property type="match status" value="1"/>
</dbReference>
<evidence type="ECO:0000313" key="4">
    <source>
        <dbReference type="EMBL" id="RGE56369.1"/>
    </source>
</evidence>
<feature type="domain" description="Nudix hydrolase" evidence="3">
    <location>
        <begin position="33"/>
        <end position="180"/>
    </location>
</feature>
<name>A0A3E3HX22_9FIRM</name>
<comment type="similarity">
    <text evidence="2">Belongs to the Nudix hydrolase family.</text>
</comment>
<dbReference type="GO" id="GO:0016787">
    <property type="term" value="F:hydrolase activity"/>
    <property type="evidence" value="ECO:0007669"/>
    <property type="project" value="UniProtKB-KW"/>
</dbReference>
<accession>A0A3E3HX22</accession>
<keyword evidence="5" id="KW-1185">Reference proteome</keyword>
<gene>
    <name evidence="4" type="ORF">DXC51_24520</name>
</gene>
<dbReference type="Gene3D" id="3.90.79.10">
    <property type="entry name" value="Nucleoside Triphosphate Pyrophosphohydrolase"/>
    <property type="match status" value="1"/>
</dbReference>
<dbReference type="AlphaFoldDB" id="A0A3E3HX22"/>
<dbReference type="InterPro" id="IPR000086">
    <property type="entry name" value="NUDIX_hydrolase_dom"/>
</dbReference>
<dbReference type="PANTHER" id="PTHR43736:SF4">
    <property type="entry name" value="SLR1690 PROTEIN"/>
    <property type="match status" value="1"/>
</dbReference>
<protein>
    <submittedName>
        <fullName evidence="4">NUDIX hydrolase</fullName>
    </submittedName>
</protein>
<dbReference type="PROSITE" id="PS51462">
    <property type="entry name" value="NUDIX"/>
    <property type="match status" value="1"/>
</dbReference>
<dbReference type="Proteomes" id="UP000260812">
    <property type="component" value="Unassembled WGS sequence"/>
</dbReference>
<sequence>MRKNEEGKLVDENGLTEEEFLSQYQPRDYERPSVTVDMLIFAVDKSGENKRLLLIKRKNHPYLGCWALPGGFVEMKESLREAAARELEEETGVKGMRLEQLYTFGEVERDPRTRIISVAFMAVVDDEELSVRAGDDAAEAVWFRVWKEEGENGECIFLESAEAGVRFAYAVEKEAKGEGERRCRPIFDVEAERGLAFDHIEAVRMGLERL</sequence>
<dbReference type="InterPro" id="IPR020476">
    <property type="entry name" value="Nudix_hydrolase"/>
</dbReference>
<dbReference type="RefSeq" id="WP_117545583.1">
    <property type="nucleotide sequence ID" value="NZ_JBKUNB010000019.1"/>
</dbReference>
<dbReference type="GeneID" id="97989931"/>
<dbReference type="PRINTS" id="PR00502">
    <property type="entry name" value="NUDIXFAMILY"/>
</dbReference>
<evidence type="ECO:0000259" key="3">
    <source>
        <dbReference type="PROSITE" id="PS51462"/>
    </source>
</evidence>
<dbReference type="InterPro" id="IPR020084">
    <property type="entry name" value="NUDIX_hydrolase_CS"/>
</dbReference>
<evidence type="ECO:0000256" key="1">
    <source>
        <dbReference type="ARBA" id="ARBA00022801"/>
    </source>
</evidence>
<dbReference type="SUPFAM" id="SSF55811">
    <property type="entry name" value="Nudix"/>
    <property type="match status" value="1"/>
</dbReference>
<dbReference type="CDD" id="cd18873">
    <property type="entry name" value="NUDIX_NadM_like"/>
    <property type="match status" value="1"/>
</dbReference>